<sequence>MYDSVECSRILPLGISCCESLVKLSLVEVEDYVLAKCPDLPKLKKLVLDIMRPSGYQSLLCFTPLMSVAPSLRELVLKVS</sequence>
<name>A0A022RLF1_ERYGU</name>
<evidence type="ECO:0000313" key="2">
    <source>
        <dbReference type="Proteomes" id="UP000030748"/>
    </source>
</evidence>
<proteinExistence type="predicted"/>
<gene>
    <name evidence="1" type="ORF">MIMGU_mgv1a019314mg</name>
</gene>
<accession>A0A022RLF1</accession>
<organism evidence="1 2">
    <name type="scientific">Erythranthe guttata</name>
    <name type="common">Yellow monkey flower</name>
    <name type="synonym">Mimulus guttatus</name>
    <dbReference type="NCBI Taxonomy" id="4155"/>
    <lineage>
        <taxon>Eukaryota</taxon>
        <taxon>Viridiplantae</taxon>
        <taxon>Streptophyta</taxon>
        <taxon>Embryophyta</taxon>
        <taxon>Tracheophyta</taxon>
        <taxon>Spermatophyta</taxon>
        <taxon>Magnoliopsida</taxon>
        <taxon>eudicotyledons</taxon>
        <taxon>Gunneridae</taxon>
        <taxon>Pentapetalae</taxon>
        <taxon>asterids</taxon>
        <taxon>lamiids</taxon>
        <taxon>Lamiales</taxon>
        <taxon>Phrymaceae</taxon>
        <taxon>Erythranthe</taxon>
    </lineage>
</organism>
<keyword evidence="2" id="KW-1185">Reference proteome</keyword>
<evidence type="ECO:0000313" key="1">
    <source>
        <dbReference type="EMBL" id="EYU41277.1"/>
    </source>
</evidence>
<reference evidence="1 2" key="1">
    <citation type="journal article" date="2013" name="Proc. Natl. Acad. Sci. U.S.A.">
        <title>Fine-scale variation in meiotic recombination in Mimulus inferred from population shotgun sequencing.</title>
        <authorList>
            <person name="Hellsten U."/>
            <person name="Wright K.M."/>
            <person name="Jenkins J."/>
            <person name="Shu S."/>
            <person name="Yuan Y."/>
            <person name="Wessler S.R."/>
            <person name="Schmutz J."/>
            <person name="Willis J.H."/>
            <person name="Rokhsar D.S."/>
        </authorList>
    </citation>
    <scope>NUCLEOTIDE SEQUENCE [LARGE SCALE GENOMIC DNA]</scope>
    <source>
        <strain evidence="2">cv. DUN x IM62</strain>
    </source>
</reference>
<dbReference type="AlphaFoldDB" id="A0A022RLF1"/>
<dbReference type="Proteomes" id="UP000030748">
    <property type="component" value="Unassembled WGS sequence"/>
</dbReference>
<protein>
    <submittedName>
        <fullName evidence="1">Uncharacterized protein</fullName>
    </submittedName>
</protein>
<dbReference type="EMBL" id="KI630344">
    <property type="protein sequence ID" value="EYU41277.1"/>
    <property type="molecule type" value="Genomic_DNA"/>
</dbReference>